<protein>
    <submittedName>
        <fullName evidence="2">MFS transporter permease</fullName>
    </submittedName>
</protein>
<feature type="transmembrane region" description="Helical" evidence="1">
    <location>
        <begin position="55"/>
        <end position="76"/>
    </location>
</feature>
<dbReference type="RefSeq" id="WP_316003423.1">
    <property type="nucleotide sequence ID" value="NZ_JAWDIT010000001.1"/>
</dbReference>
<organism evidence="2 3">
    <name type="scientific">Microbacterium phycohabitans</name>
    <dbReference type="NCBI Taxonomy" id="3075993"/>
    <lineage>
        <taxon>Bacteria</taxon>
        <taxon>Bacillati</taxon>
        <taxon>Actinomycetota</taxon>
        <taxon>Actinomycetes</taxon>
        <taxon>Micrococcales</taxon>
        <taxon>Microbacteriaceae</taxon>
        <taxon>Microbacterium</taxon>
    </lineage>
</organism>
<evidence type="ECO:0000256" key="1">
    <source>
        <dbReference type="SAM" id="Phobius"/>
    </source>
</evidence>
<dbReference type="EMBL" id="JAWDIT010000001">
    <property type="protein sequence ID" value="MDU0344663.1"/>
    <property type="molecule type" value="Genomic_DNA"/>
</dbReference>
<proteinExistence type="predicted"/>
<keyword evidence="1" id="KW-1133">Transmembrane helix</keyword>
<keyword evidence="1" id="KW-0472">Membrane</keyword>
<reference evidence="2 3" key="1">
    <citation type="submission" date="2023-09" db="EMBL/GenBank/DDBJ databases">
        <title>Microbacterium fusihabitans sp. nov., Microbacterium phycihabitans sp. nov., and Microbacterium cervinum sp. nov., isolated from dried seaweeds of beach.</title>
        <authorList>
            <person name="Lee S.D."/>
        </authorList>
    </citation>
    <scope>NUCLEOTIDE SEQUENCE [LARGE SCALE GENOMIC DNA]</scope>
    <source>
        <strain evidence="2 3">KSW2-29</strain>
    </source>
</reference>
<keyword evidence="1" id="KW-0812">Transmembrane</keyword>
<name>A0ABU3SIP0_9MICO</name>
<keyword evidence="3" id="KW-1185">Reference proteome</keyword>
<sequence length="135" mass="13398">MSRISSSKTVIRSRRSAAAAMTGGVVIALIVLLGFLPLVTFLAGATASTAGLVPFPVLGVTAVALIGLLAIVALLAGSVTRRRAPAAWALSATAVVVAIVVTAFPLIAVVLGSVDRVGDLGAVVEQLVQRLGGGS</sequence>
<feature type="transmembrane region" description="Helical" evidence="1">
    <location>
        <begin position="88"/>
        <end position="111"/>
    </location>
</feature>
<evidence type="ECO:0000313" key="3">
    <source>
        <dbReference type="Proteomes" id="UP001261125"/>
    </source>
</evidence>
<gene>
    <name evidence="2" type="ORF">RWH44_02995</name>
</gene>
<evidence type="ECO:0000313" key="2">
    <source>
        <dbReference type="EMBL" id="MDU0344663.1"/>
    </source>
</evidence>
<dbReference type="Proteomes" id="UP001261125">
    <property type="component" value="Unassembled WGS sequence"/>
</dbReference>
<feature type="transmembrane region" description="Helical" evidence="1">
    <location>
        <begin position="21"/>
        <end position="43"/>
    </location>
</feature>
<accession>A0ABU3SIP0</accession>
<comment type="caution">
    <text evidence="2">The sequence shown here is derived from an EMBL/GenBank/DDBJ whole genome shotgun (WGS) entry which is preliminary data.</text>
</comment>